<accession>A0A8K0FY59</accession>
<organism evidence="2 3">
    <name type="scientific">Ignelater luminosus</name>
    <name type="common">Cucubano</name>
    <name type="synonym">Pyrophorus luminosus</name>
    <dbReference type="NCBI Taxonomy" id="2038154"/>
    <lineage>
        <taxon>Eukaryota</taxon>
        <taxon>Metazoa</taxon>
        <taxon>Ecdysozoa</taxon>
        <taxon>Arthropoda</taxon>
        <taxon>Hexapoda</taxon>
        <taxon>Insecta</taxon>
        <taxon>Pterygota</taxon>
        <taxon>Neoptera</taxon>
        <taxon>Endopterygota</taxon>
        <taxon>Coleoptera</taxon>
        <taxon>Polyphaga</taxon>
        <taxon>Elateriformia</taxon>
        <taxon>Elateroidea</taxon>
        <taxon>Elateridae</taxon>
        <taxon>Agrypninae</taxon>
        <taxon>Pyrophorini</taxon>
        <taxon>Ignelater</taxon>
    </lineage>
</organism>
<protein>
    <submittedName>
        <fullName evidence="2">Uncharacterized protein</fullName>
    </submittedName>
</protein>
<feature type="region of interest" description="Disordered" evidence="1">
    <location>
        <begin position="102"/>
        <end position="135"/>
    </location>
</feature>
<feature type="non-terminal residue" evidence="2">
    <location>
        <position position="1"/>
    </location>
</feature>
<comment type="caution">
    <text evidence="2">The sequence shown here is derived from an EMBL/GenBank/DDBJ whole genome shotgun (WGS) entry which is preliminary data.</text>
</comment>
<name>A0A8K0FY59_IGNLU</name>
<feature type="compositionally biased region" description="Basic and acidic residues" evidence="1">
    <location>
        <begin position="125"/>
        <end position="135"/>
    </location>
</feature>
<feature type="compositionally biased region" description="Acidic residues" evidence="1">
    <location>
        <begin position="102"/>
        <end position="124"/>
    </location>
</feature>
<dbReference type="EMBL" id="VTPC01090862">
    <property type="protein sequence ID" value="KAF2881067.1"/>
    <property type="molecule type" value="Genomic_DNA"/>
</dbReference>
<evidence type="ECO:0000313" key="2">
    <source>
        <dbReference type="EMBL" id="KAF2881067.1"/>
    </source>
</evidence>
<evidence type="ECO:0000313" key="3">
    <source>
        <dbReference type="Proteomes" id="UP000801492"/>
    </source>
</evidence>
<dbReference type="Proteomes" id="UP000801492">
    <property type="component" value="Unassembled WGS sequence"/>
</dbReference>
<reference evidence="2" key="1">
    <citation type="submission" date="2019-08" db="EMBL/GenBank/DDBJ databases">
        <title>The genome of the North American firefly Photinus pyralis.</title>
        <authorList>
            <consortium name="Photinus pyralis genome working group"/>
            <person name="Fallon T.R."/>
            <person name="Sander Lower S.E."/>
            <person name="Weng J.-K."/>
        </authorList>
    </citation>
    <scope>NUCLEOTIDE SEQUENCE</scope>
    <source>
        <strain evidence="2">TRF0915ILg1</strain>
        <tissue evidence="2">Whole body</tissue>
    </source>
</reference>
<keyword evidence="3" id="KW-1185">Reference proteome</keyword>
<proteinExistence type="predicted"/>
<dbReference type="AlphaFoldDB" id="A0A8K0FY59"/>
<evidence type="ECO:0000256" key="1">
    <source>
        <dbReference type="SAM" id="MobiDB-lite"/>
    </source>
</evidence>
<sequence length="135" mass="15529">MSSCKRFQVDVELTSKSFANRLLIHGPDIIDSAILAIDKLSEEVQESMNKLIRRYRENSSWKYSRVKNLEDKKLKSLLPDAIDLLLQPKTCTDEDKVVEHEVDDDEQDLIWDSDDAMNTEEEEGNEKKDGVEALS</sequence>
<gene>
    <name evidence="2" type="ORF">ILUMI_25103</name>
</gene>